<dbReference type="EMBL" id="JACGWN010000008">
    <property type="protein sequence ID" value="KAL0440367.1"/>
    <property type="molecule type" value="Genomic_DNA"/>
</dbReference>
<proteinExistence type="predicted"/>
<feature type="region of interest" description="Disordered" evidence="1">
    <location>
        <begin position="1"/>
        <end position="58"/>
    </location>
</feature>
<organism evidence="2">
    <name type="scientific">Sesamum latifolium</name>
    <dbReference type="NCBI Taxonomy" id="2727402"/>
    <lineage>
        <taxon>Eukaryota</taxon>
        <taxon>Viridiplantae</taxon>
        <taxon>Streptophyta</taxon>
        <taxon>Embryophyta</taxon>
        <taxon>Tracheophyta</taxon>
        <taxon>Spermatophyta</taxon>
        <taxon>Magnoliopsida</taxon>
        <taxon>eudicotyledons</taxon>
        <taxon>Gunneridae</taxon>
        <taxon>Pentapetalae</taxon>
        <taxon>asterids</taxon>
        <taxon>lamiids</taxon>
        <taxon>Lamiales</taxon>
        <taxon>Pedaliaceae</taxon>
        <taxon>Sesamum</taxon>
    </lineage>
</organism>
<protein>
    <submittedName>
        <fullName evidence="2">Uncharacterized protein</fullName>
    </submittedName>
</protein>
<dbReference type="AlphaFoldDB" id="A0AAW2WF10"/>
<sequence>MLSPVEGGTVFKGTASSTRSSGTSPQEEHKANSLAILEAPPHQAQGHQLDLRLYPKSQ</sequence>
<reference evidence="2" key="1">
    <citation type="submission" date="2020-06" db="EMBL/GenBank/DDBJ databases">
        <authorList>
            <person name="Li T."/>
            <person name="Hu X."/>
            <person name="Zhang T."/>
            <person name="Song X."/>
            <person name="Zhang H."/>
            <person name="Dai N."/>
            <person name="Sheng W."/>
            <person name="Hou X."/>
            <person name="Wei L."/>
        </authorList>
    </citation>
    <scope>NUCLEOTIDE SEQUENCE</scope>
    <source>
        <strain evidence="2">KEN1</strain>
        <tissue evidence="2">Leaf</tissue>
    </source>
</reference>
<feature type="compositionally biased region" description="Low complexity" evidence="1">
    <location>
        <begin position="13"/>
        <end position="24"/>
    </location>
</feature>
<reference evidence="2" key="2">
    <citation type="journal article" date="2024" name="Plant">
        <title>Genomic evolution and insights into agronomic trait innovations of Sesamum species.</title>
        <authorList>
            <person name="Miao H."/>
            <person name="Wang L."/>
            <person name="Qu L."/>
            <person name="Liu H."/>
            <person name="Sun Y."/>
            <person name="Le M."/>
            <person name="Wang Q."/>
            <person name="Wei S."/>
            <person name="Zheng Y."/>
            <person name="Lin W."/>
            <person name="Duan Y."/>
            <person name="Cao H."/>
            <person name="Xiong S."/>
            <person name="Wang X."/>
            <person name="Wei L."/>
            <person name="Li C."/>
            <person name="Ma Q."/>
            <person name="Ju M."/>
            <person name="Zhao R."/>
            <person name="Li G."/>
            <person name="Mu C."/>
            <person name="Tian Q."/>
            <person name="Mei H."/>
            <person name="Zhang T."/>
            <person name="Gao T."/>
            <person name="Zhang H."/>
        </authorList>
    </citation>
    <scope>NUCLEOTIDE SEQUENCE</scope>
    <source>
        <strain evidence="2">KEN1</strain>
    </source>
</reference>
<accession>A0AAW2WF10</accession>
<evidence type="ECO:0000256" key="1">
    <source>
        <dbReference type="SAM" id="MobiDB-lite"/>
    </source>
</evidence>
<evidence type="ECO:0000313" key="2">
    <source>
        <dbReference type="EMBL" id="KAL0440367.1"/>
    </source>
</evidence>
<gene>
    <name evidence="2" type="ORF">Slati_2519700</name>
</gene>
<comment type="caution">
    <text evidence="2">The sequence shown here is derived from an EMBL/GenBank/DDBJ whole genome shotgun (WGS) entry which is preliminary data.</text>
</comment>
<name>A0AAW2WF10_9LAMI</name>